<name>A0A157NX20_9BORD</name>
<evidence type="ECO:0000313" key="2">
    <source>
        <dbReference type="Proteomes" id="UP000077037"/>
    </source>
</evidence>
<gene>
    <name evidence="1" type="ORF">SAMEA1982600_02024</name>
</gene>
<dbReference type="AlphaFoldDB" id="A0A157NX20"/>
<proteinExistence type="predicted"/>
<evidence type="ECO:0000313" key="1">
    <source>
        <dbReference type="EMBL" id="SAI25751.1"/>
    </source>
</evidence>
<protein>
    <submittedName>
        <fullName evidence="1">Uncharacterized protein</fullName>
    </submittedName>
</protein>
<dbReference type="Proteomes" id="UP000077037">
    <property type="component" value="Unassembled WGS sequence"/>
</dbReference>
<sequence>MQSKLIDHPACMTQVRHIYEEMVQDRFESLVAQGLAGPSSASEYRAALAECLAGQKMATISDADLAEGFVFVIPGNSQDKLSIEVPIFSHHGCSDAFAVFRLRSDESARVPVYLYDILVP</sequence>
<accession>A0A157NX20</accession>
<dbReference type="EMBL" id="FKBS01000014">
    <property type="protein sequence ID" value="SAI25751.1"/>
    <property type="molecule type" value="Genomic_DNA"/>
</dbReference>
<dbReference type="RefSeq" id="WP_162270259.1">
    <property type="nucleotide sequence ID" value="NZ_FKBS01000014.1"/>
</dbReference>
<organism evidence="1 2">
    <name type="scientific">Bordetella ansorpii</name>
    <dbReference type="NCBI Taxonomy" id="288768"/>
    <lineage>
        <taxon>Bacteria</taxon>
        <taxon>Pseudomonadati</taxon>
        <taxon>Pseudomonadota</taxon>
        <taxon>Betaproteobacteria</taxon>
        <taxon>Burkholderiales</taxon>
        <taxon>Alcaligenaceae</taxon>
        <taxon>Bordetella</taxon>
    </lineage>
</organism>
<reference evidence="1 2" key="1">
    <citation type="submission" date="2016-03" db="EMBL/GenBank/DDBJ databases">
        <authorList>
            <consortium name="Pathogen Informatics"/>
        </authorList>
    </citation>
    <scope>NUCLEOTIDE SEQUENCE [LARGE SCALE GENOMIC DNA]</scope>
    <source>
        <strain evidence="1 2">NCTC13364</strain>
    </source>
</reference>